<keyword evidence="4 6" id="KW-0697">Rotamase</keyword>
<dbReference type="InterPro" id="IPR027304">
    <property type="entry name" value="Trigger_fact/SurA_dom_sf"/>
</dbReference>
<evidence type="ECO:0000256" key="3">
    <source>
        <dbReference type="ARBA" id="ARBA00022729"/>
    </source>
</evidence>
<dbReference type="AlphaFoldDB" id="A0A928VZS1"/>
<dbReference type="EMBL" id="JADEXN010000107">
    <property type="protein sequence ID" value="MBE9040670.1"/>
    <property type="molecule type" value="Genomic_DNA"/>
</dbReference>
<evidence type="ECO:0000313" key="8">
    <source>
        <dbReference type="EMBL" id="MBE9040670.1"/>
    </source>
</evidence>
<comment type="caution">
    <text evidence="8">The sequence shown here is derived from an EMBL/GenBank/DDBJ whole genome shotgun (WGS) entry which is preliminary data.</text>
</comment>
<sequence length="247" mass="29323">MTTDILSTSIEPEDIIISLKKETKLKSIYNKILYKRIIMQTAQERELSISDEELQAEADRIRRDKRLERSEDTLAWLSDLMVTVEDWEAGIRDWLLEKKLAKYLFAKEAEKFFVQNKIDYDRILLYQIIVPYDRLARELFYQIEEQEISFYQAAHLYDIDAQRRHRCGYEGEVERWSLKPTIAAAVFGAKLGETIGPLQSEEGYHLFLVEEFLPAELTTYHKQKIQNRMFKEWLDSELNYLLHNSNA</sequence>
<evidence type="ECO:0000256" key="2">
    <source>
        <dbReference type="ARBA" id="ARBA00013194"/>
    </source>
</evidence>
<evidence type="ECO:0000256" key="6">
    <source>
        <dbReference type="PROSITE-ProRule" id="PRU00278"/>
    </source>
</evidence>
<dbReference type="InterPro" id="IPR000297">
    <property type="entry name" value="PPIase_PpiC"/>
</dbReference>
<evidence type="ECO:0000256" key="4">
    <source>
        <dbReference type="ARBA" id="ARBA00023110"/>
    </source>
</evidence>
<evidence type="ECO:0000256" key="5">
    <source>
        <dbReference type="ARBA" id="ARBA00023235"/>
    </source>
</evidence>
<dbReference type="EC" id="5.2.1.8" evidence="2"/>
<dbReference type="InterPro" id="IPR046357">
    <property type="entry name" value="PPIase_dom_sf"/>
</dbReference>
<organism evidence="8 9">
    <name type="scientific">Zarconia navalis LEGE 11467</name>
    <dbReference type="NCBI Taxonomy" id="1828826"/>
    <lineage>
        <taxon>Bacteria</taxon>
        <taxon>Bacillati</taxon>
        <taxon>Cyanobacteriota</taxon>
        <taxon>Cyanophyceae</taxon>
        <taxon>Oscillatoriophycideae</taxon>
        <taxon>Oscillatoriales</taxon>
        <taxon>Oscillatoriales incertae sedis</taxon>
        <taxon>Zarconia</taxon>
        <taxon>Zarconia navalis</taxon>
    </lineage>
</organism>
<comment type="catalytic activity">
    <reaction evidence="1">
        <text>[protein]-peptidylproline (omega=180) = [protein]-peptidylproline (omega=0)</text>
        <dbReference type="Rhea" id="RHEA:16237"/>
        <dbReference type="Rhea" id="RHEA-COMP:10747"/>
        <dbReference type="Rhea" id="RHEA-COMP:10748"/>
        <dbReference type="ChEBI" id="CHEBI:83833"/>
        <dbReference type="ChEBI" id="CHEBI:83834"/>
        <dbReference type="EC" id="5.2.1.8"/>
    </reaction>
</comment>
<dbReference type="SUPFAM" id="SSF109998">
    <property type="entry name" value="Triger factor/SurA peptide-binding domain-like"/>
    <property type="match status" value="1"/>
</dbReference>
<dbReference type="InterPro" id="IPR050245">
    <property type="entry name" value="PrsA_foldase"/>
</dbReference>
<dbReference type="Gene3D" id="1.10.4030.10">
    <property type="entry name" value="Porin chaperone SurA, peptide-binding domain"/>
    <property type="match status" value="1"/>
</dbReference>
<keyword evidence="3" id="KW-0732">Signal</keyword>
<dbReference type="PROSITE" id="PS50198">
    <property type="entry name" value="PPIC_PPIASE_2"/>
    <property type="match status" value="1"/>
</dbReference>
<dbReference type="SUPFAM" id="SSF54534">
    <property type="entry name" value="FKBP-like"/>
    <property type="match status" value="1"/>
</dbReference>
<dbReference type="GO" id="GO:0003755">
    <property type="term" value="F:peptidyl-prolyl cis-trans isomerase activity"/>
    <property type="evidence" value="ECO:0007669"/>
    <property type="project" value="UniProtKB-KW"/>
</dbReference>
<evidence type="ECO:0000313" key="9">
    <source>
        <dbReference type="Proteomes" id="UP000621799"/>
    </source>
</evidence>
<dbReference type="Gene3D" id="3.10.50.40">
    <property type="match status" value="1"/>
</dbReference>
<name>A0A928VZS1_9CYAN</name>
<keyword evidence="9" id="KW-1185">Reference proteome</keyword>
<reference evidence="8" key="1">
    <citation type="submission" date="2020-10" db="EMBL/GenBank/DDBJ databases">
        <authorList>
            <person name="Castelo-Branco R."/>
            <person name="Eusebio N."/>
            <person name="Adriana R."/>
            <person name="Vieira A."/>
            <person name="Brugerolle De Fraissinette N."/>
            <person name="Rezende De Castro R."/>
            <person name="Schneider M.P."/>
            <person name="Vasconcelos V."/>
            <person name="Leao P.N."/>
        </authorList>
    </citation>
    <scope>NUCLEOTIDE SEQUENCE</scope>
    <source>
        <strain evidence="8">LEGE 11467</strain>
    </source>
</reference>
<proteinExistence type="predicted"/>
<keyword evidence="5 6" id="KW-0413">Isomerase</keyword>
<accession>A0A928VZS1</accession>
<evidence type="ECO:0000259" key="7">
    <source>
        <dbReference type="PROSITE" id="PS50198"/>
    </source>
</evidence>
<gene>
    <name evidence="8" type="ORF">IQ235_07735</name>
</gene>
<dbReference type="Pfam" id="PF00639">
    <property type="entry name" value="Rotamase"/>
    <property type="match status" value="1"/>
</dbReference>
<dbReference type="Proteomes" id="UP000621799">
    <property type="component" value="Unassembled WGS sequence"/>
</dbReference>
<dbReference type="PANTHER" id="PTHR47245">
    <property type="entry name" value="PEPTIDYLPROLYL ISOMERASE"/>
    <property type="match status" value="1"/>
</dbReference>
<feature type="domain" description="PpiC" evidence="7">
    <location>
        <begin position="120"/>
        <end position="211"/>
    </location>
</feature>
<protein>
    <recommendedName>
        <fullName evidence="2">peptidylprolyl isomerase</fullName>
        <ecNumber evidence="2">5.2.1.8</ecNumber>
    </recommendedName>
</protein>
<dbReference type="RefSeq" id="WP_319592558.1">
    <property type="nucleotide sequence ID" value="NZ_JADEXN010000107.1"/>
</dbReference>
<evidence type="ECO:0000256" key="1">
    <source>
        <dbReference type="ARBA" id="ARBA00000971"/>
    </source>
</evidence>
<dbReference type="PANTHER" id="PTHR47245:SF1">
    <property type="entry name" value="FOLDASE PROTEIN PRSA"/>
    <property type="match status" value="1"/>
</dbReference>